<keyword evidence="9" id="KW-1133">Transmembrane helix</keyword>
<dbReference type="SUPFAM" id="SSF56112">
    <property type="entry name" value="Protein kinase-like (PK-like)"/>
    <property type="match status" value="1"/>
</dbReference>
<name>A0A835A2U8_9POAL</name>
<evidence type="ECO:0000256" key="9">
    <source>
        <dbReference type="ARBA" id="ARBA00022989"/>
    </source>
</evidence>
<protein>
    <recommendedName>
        <fullName evidence="15">Protein kinase domain-containing protein</fullName>
    </recommendedName>
</protein>
<dbReference type="PANTHER" id="PTHR27005:SF215">
    <property type="entry name" value="OS09G0562600 PROTEIN"/>
    <property type="match status" value="1"/>
</dbReference>
<feature type="domain" description="Protein kinase" evidence="15">
    <location>
        <begin position="181"/>
        <end position="458"/>
    </location>
</feature>
<evidence type="ECO:0000313" key="16">
    <source>
        <dbReference type="EMBL" id="KAF8650815.1"/>
    </source>
</evidence>
<feature type="chain" id="PRO_5032828599" description="Protein kinase domain-containing protein" evidence="14">
    <location>
        <begin position="24"/>
        <end position="497"/>
    </location>
</feature>
<keyword evidence="6 11" id="KW-0547">Nucleotide-binding</keyword>
<dbReference type="InterPro" id="IPR017441">
    <property type="entry name" value="Protein_kinase_ATP_BS"/>
</dbReference>
<evidence type="ECO:0000256" key="5">
    <source>
        <dbReference type="ARBA" id="ARBA00022729"/>
    </source>
</evidence>
<keyword evidence="10" id="KW-0472">Membrane</keyword>
<evidence type="ECO:0000256" key="8">
    <source>
        <dbReference type="ARBA" id="ARBA00022840"/>
    </source>
</evidence>
<dbReference type="InterPro" id="IPR011009">
    <property type="entry name" value="Kinase-like_dom_sf"/>
</dbReference>
<dbReference type="InterPro" id="IPR045274">
    <property type="entry name" value="WAK-like"/>
</dbReference>
<evidence type="ECO:0000256" key="12">
    <source>
        <dbReference type="RuleBase" id="RU000304"/>
    </source>
</evidence>
<dbReference type="AlphaFoldDB" id="A0A835A2U8"/>
<keyword evidence="7" id="KW-0418">Kinase</keyword>
<proteinExistence type="inferred from homology"/>
<dbReference type="EMBL" id="JACEFO010002708">
    <property type="protein sequence ID" value="KAF8650815.1"/>
    <property type="molecule type" value="Genomic_DNA"/>
</dbReference>
<comment type="subcellular location">
    <subcellularLocation>
        <location evidence="1">Membrane</location>
        <topology evidence="1">Single-pass type I membrane protein</topology>
    </subcellularLocation>
</comment>
<sequence>MPNHLFSGALTLLAVVAIAPVLALPLSAVAAEVVAPRCRTICWLLHLRLQPQLRRPPAQQHADEAAHGRRRHRSISPQRYHMDMEPIDSSSGGYYGAPYLPGCQGQIIGLKVGSGVAQLVLALGTIFLVHEIKAHGKKRIRQIFFKQNHVQLLIQLVHQRANIGEGMIIKLEDLEKATNNFDESCELGCGAHGTVYKGILSSQHIVAIKKSKIVIQKEMNEFINEISILCQLNHRNIVKLIGCCLEMEVPLLVYEFISNGTLYKHLHVRFPVSLSWKHRLRIAVETARAFTYLHSFVSTPITHRDIKSTNILLDDNLTVKLSDFGASRYIPVDQEGIHTTVQGTSGYLDPMYHNTGHLTKKSDVYSFGVLLIELLTRKKPVSYKSRQGFSLAKHFVSLISEGNLAEILDPQVAKEGDGEVIDVALLAATCVKYRSDERPAVKEVELLLENIQASKEFYSDVTDDDISSEGTTCRQGVDIDLGLEEYTMQDCSDASSS</sequence>
<dbReference type="FunFam" id="3.30.200.20:FF:000043">
    <property type="entry name" value="Wall-associated receptor kinase 2"/>
    <property type="match status" value="1"/>
</dbReference>
<keyword evidence="3" id="KW-0808">Transferase</keyword>
<dbReference type="Gene3D" id="3.30.200.20">
    <property type="entry name" value="Phosphorylase Kinase, domain 1"/>
    <property type="match status" value="1"/>
</dbReference>
<dbReference type="Gene3D" id="1.10.510.10">
    <property type="entry name" value="Transferase(Phosphotransferase) domain 1"/>
    <property type="match status" value="1"/>
</dbReference>
<keyword evidence="2 12" id="KW-0723">Serine/threonine-protein kinase</keyword>
<dbReference type="GO" id="GO:0004674">
    <property type="term" value="F:protein serine/threonine kinase activity"/>
    <property type="evidence" value="ECO:0007669"/>
    <property type="project" value="UniProtKB-KW"/>
</dbReference>
<dbReference type="PANTHER" id="PTHR27005">
    <property type="entry name" value="WALL-ASSOCIATED RECEPTOR KINASE-LIKE 21"/>
    <property type="match status" value="1"/>
</dbReference>
<dbReference type="GO" id="GO:0005886">
    <property type="term" value="C:plasma membrane"/>
    <property type="evidence" value="ECO:0007669"/>
    <property type="project" value="TreeGrafter"/>
</dbReference>
<dbReference type="GO" id="GO:0005524">
    <property type="term" value="F:ATP binding"/>
    <property type="evidence" value="ECO:0007669"/>
    <property type="project" value="UniProtKB-UniRule"/>
</dbReference>
<evidence type="ECO:0000313" key="17">
    <source>
        <dbReference type="Proteomes" id="UP000636709"/>
    </source>
</evidence>
<dbReference type="InterPro" id="IPR001245">
    <property type="entry name" value="Ser-Thr/Tyr_kinase_cat_dom"/>
</dbReference>
<dbReference type="OrthoDB" id="665377at2759"/>
<evidence type="ECO:0000256" key="10">
    <source>
        <dbReference type="ARBA" id="ARBA00023136"/>
    </source>
</evidence>
<dbReference type="Proteomes" id="UP000636709">
    <property type="component" value="Unassembled WGS sequence"/>
</dbReference>
<accession>A0A835A2U8</accession>
<organism evidence="16 17">
    <name type="scientific">Digitaria exilis</name>
    <dbReference type="NCBI Taxonomy" id="1010633"/>
    <lineage>
        <taxon>Eukaryota</taxon>
        <taxon>Viridiplantae</taxon>
        <taxon>Streptophyta</taxon>
        <taxon>Embryophyta</taxon>
        <taxon>Tracheophyta</taxon>
        <taxon>Spermatophyta</taxon>
        <taxon>Magnoliopsida</taxon>
        <taxon>Liliopsida</taxon>
        <taxon>Poales</taxon>
        <taxon>Poaceae</taxon>
        <taxon>PACMAD clade</taxon>
        <taxon>Panicoideae</taxon>
        <taxon>Panicodae</taxon>
        <taxon>Paniceae</taxon>
        <taxon>Anthephorinae</taxon>
        <taxon>Digitaria</taxon>
    </lineage>
</organism>
<dbReference type="PROSITE" id="PS50011">
    <property type="entry name" value="PROTEIN_KINASE_DOM"/>
    <property type="match status" value="1"/>
</dbReference>
<feature type="signal peptide" evidence="14">
    <location>
        <begin position="1"/>
        <end position="23"/>
    </location>
</feature>
<dbReference type="InterPro" id="IPR000719">
    <property type="entry name" value="Prot_kinase_dom"/>
</dbReference>
<dbReference type="Pfam" id="PF07714">
    <property type="entry name" value="PK_Tyr_Ser-Thr"/>
    <property type="match status" value="1"/>
</dbReference>
<evidence type="ECO:0000256" key="7">
    <source>
        <dbReference type="ARBA" id="ARBA00022777"/>
    </source>
</evidence>
<evidence type="ECO:0000256" key="4">
    <source>
        <dbReference type="ARBA" id="ARBA00022692"/>
    </source>
</evidence>
<comment type="caution">
    <text evidence="16">The sequence shown here is derived from an EMBL/GenBank/DDBJ whole genome shotgun (WGS) entry which is preliminary data.</text>
</comment>
<evidence type="ECO:0000256" key="2">
    <source>
        <dbReference type="ARBA" id="ARBA00022527"/>
    </source>
</evidence>
<evidence type="ECO:0000256" key="6">
    <source>
        <dbReference type="ARBA" id="ARBA00022741"/>
    </source>
</evidence>
<evidence type="ECO:0000256" key="13">
    <source>
        <dbReference type="SAM" id="MobiDB-lite"/>
    </source>
</evidence>
<evidence type="ECO:0000256" key="11">
    <source>
        <dbReference type="PROSITE-ProRule" id="PRU10141"/>
    </source>
</evidence>
<feature type="binding site" evidence="11">
    <location>
        <position position="210"/>
    </location>
    <ligand>
        <name>ATP</name>
        <dbReference type="ChEBI" id="CHEBI:30616"/>
    </ligand>
</feature>
<dbReference type="InterPro" id="IPR008271">
    <property type="entry name" value="Ser/Thr_kinase_AS"/>
</dbReference>
<gene>
    <name evidence="16" type="ORF">HU200_063720</name>
</gene>
<reference evidence="16" key="1">
    <citation type="submission" date="2020-07" db="EMBL/GenBank/DDBJ databases">
        <title>Genome sequence and genetic diversity analysis of an under-domesticated orphan crop, white fonio (Digitaria exilis).</title>
        <authorList>
            <person name="Bennetzen J.L."/>
            <person name="Chen S."/>
            <person name="Ma X."/>
            <person name="Wang X."/>
            <person name="Yssel A.E.J."/>
            <person name="Chaluvadi S.R."/>
            <person name="Johnson M."/>
            <person name="Gangashetty P."/>
            <person name="Hamidou F."/>
            <person name="Sanogo M.D."/>
            <person name="Zwaenepoel A."/>
            <person name="Wallace J."/>
            <person name="Van De Peer Y."/>
            <person name="Van Deynze A."/>
        </authorList>
    </citation>
    <scope>NUCLEOTIDE SEQUENCE</scope>
    <source>
        <tissue evidence="16">Leaves</tissue>
    </source>
</reference>
<feature type="region of interest" description="Disordered" evidence="13">
    <location>
        <begin position="55"/>
        <end position="76"/>
    </location>
</feature>
<evidence type="ECO:0000256" key="14">
    <source>
        <dbReference type="SAM" id="SignalP"/>
    </source>
</evidence>
<dbReference type="PROSITE" id="PS00108">
    <property type="entry name" value="PROTEIN_KINASE_ST"/>
    <property type="match status" value="1"/>
</dbReference>
<evidence type="ECO:0000256" key="1">
    <source>
        <dbReference type="ARBA" id="ARBA00004479"/>
    </source>
</evidence>
<keyword evidence="5 14" id="KW-0732">Signal</keyword>
<dbReference type="SMART" id="SM00220">
    <property type="entry name" value="S_TKc"/>
    <property type="match status" value="1"/>
</dbReference>
<keyword evidence="8 11" id="KW-0067">ATP-binding</keyword>
<comment type="similarity">
    <text evidence="12">Belongs to the protein kinase superfamily.</text>
</comment>
<keyword evidence="4" id="KW-0812">Transmembrane</keyword>
<evidence type="ECO:0000259" key="15">
    <source>
        <dbReference type="PROSITE" id="PS50011"/>
    </source>
</evidence>
<evidence type="ECO:0000256" key="3">
    <source>
        <dbReference type="ARBA" id="ARBA00022679"/>
    </source>
</evidence>
<dbReference type="GO" id="GO:0007166">
    <property type="term" value="P:cell surface receptor signaling pathway"/>
    <property type="evidence" value="ECO:0007669"/>
    <property type="project" value="InterPro"/>
</dbReference>
<keyword evidence="17" id="KW-1185">Reference proteome</keyword>
<dbReference type="FunFam" id="1.10.510.10:FF:000084">
    <property type="entry name" value="Wall-associated receptor kinase 2"/>
    <property type="match status" value="1"/>
</dbReference>
<dbReference type="PROSITE" id="PS00107">
    <property type="entry name" value="PROTEIN_KINASE_ATP"/>
    <property type="match status" value="1"/>
</dbReference>